<name>A0A4R4E6F5_9BACT</name>
<organism evidence="2 3">
    <name type="scientific">Flaviaesturariibacter aridisoli</name>
    <dbReference type="NCBI Taxonomy" id="2545761"/>
    <lineage>
        <taxon>Bacteria</taxon>
        <taxon>Pseudomonadati</taxon>
        <taxon>Bacteroidota</taxon>
        <taxon>Chitinophagia</taxon>
        <taxon>Chitinophagales</taxon>
        <taxon>Chitinophagaceae</taxon>
        <taxon>Flaviaestuariibacter</taxon>
    </lineage>
</organism>
<protein>
    <recommendedName>
        <fullName evidence="4">T9SS type A sorting domain-containing protein</fullName>
    </recommendedName>
</protein>
<dbReference type="EMBL" id="SKFH01000002">
    <property type="protein sequence ID" value="TCZ74360.1"/>
    <property type="molecule type" value="Genomic_DNA"/>
</dbReference>
<dbReference type="AlphaFoldDB" id="A0A4R4E6F5"/>
<accession>A0A4R4E6F5</accession>
<dbReference type="Proteomes" id="UP000295164">
    <property type="component" value="Unassembled WGS sequence"/>
</dbReference>
<keyword evidence="3" id="KW-1185">Reference proteome</keyword>
<evidence type="ECO:0000313" key="3">
    <source>
        <dbReference type="Proteomes" id="UP000295164"/>
    </source>
</evidence>
<evidence type="ECO:0008006" key="4">
    <source>
        <dbReference type="Google" id="ProtNLM"/>
    </source>
</evidence>
<reference evidence="2 3" key="1">
    <citation type="submission" date="2019-03" db="EMBL/GenBank/DDBJ databases">
        <authorList>
            <person name="Kim M.K.M."/>
        </authorList>
    </citation>
    <scope>NUCLEOTIDE SEQUENCE [LARGE SCALE GENOMIC DNA]</scope>
    <source>
        <strain evidence="2 3">17J68-15</strain>
    </source>
</reference>
<feature type="signal peptide" evidence="1">
    <location>
        <begin position="1"/>
        <end position="33"/>
    </location>
</feature>
<dbReference type="RefSeq" id="WP_131850406.1">
    <property type="nucleotide sequence ID" value="NZ_SKFH01000002.1"/>
</dbReference>
<gene>
    <name evidence="2" type="ORF">E0486_01675</name>
</gene>
<comment type="caution">
    <text evidence="2">The sequence shown here is derived from an EMBL/GenBank/DDBJ whole genome shotgun (WGS) entry which is preliminary data.</text>
</comment>
<evidence type="ECO:0000256" key="1">
    <source>
        <dbReference type="SAM" id="SignalP"/>
    </source>
</evidence>
<keyword evidence="1" id="KW-0732">Signal</keyword>
<dbReference type="InterPro" id="IPR013783">
    <property type="entry name" value="Ig-like_fold"/>
</dbReference>
<proteinExistence type="predicted"/>
<dbReference type="Gene3D" id="2.60.40.10">
    <property type="entry name" value="Immunoglobulins"/>
    <property type="match status" value="1"/>
</dbReference>
<dbReference type="OrthoDB" id="680568at2"/>
<feature type="chain" id="PRO_5020486388" description="T9SS type A sorting domain-containing protein" evidence="1">
    <location>
        <begin position="34"/>
        <end position="900"/>
    </location>
</feature>
<evidence type="ECO:0000313" key="2">
    <source>
        <dbReference type="EMBL" id="TCZ74360.1"/>
    </source>
</evidence>
<sequence>MPYFYLSTPNVRTSFRLLSAILLFVLCSFNSQAQKLAVNSGPWSDNTTWGGTGVPVPGDAVSIASGVSVTVDVNASVAAIQVNNGASAATSTLSLDPGVQLTVAGTVSLGAGTGGGALNLGSGTLTAAGFAASGSGTNSWTSGTGTVILNGNNTLPAVFDNFYNLTVQGGVPGDSRTTHAGAPLSVSNNLTVASSSVLDMATFALTLGAAGLVLDGTIETQSTSATALPAGRTWGNILAGTGAVLYNAASGGQTVAQGTYNNLYISHASGGESSASGDIIIGGEVATLTTGTTLNMGTFQLAAHPSGGIGSQTNVGTIRTQHTATLLPVPSGRNWGGTIQYDAPGGGQKIVFGTYNNLTVLGSGSDESSSIVVNGLLVTGSGITIDMNQETLGGTFDATGHAGNLIVRGSTPFAAGKTFGGTVTYATNIAQTVRTGSYNNLSISNFRQFDLTLEAGTISVAGNLLFNAVAESGGTIISTGSVFNFNGSAAQNITVTARQTGPTVDFVFTDVTLSGGGTKTLLSPVSIAGLLTLTDGVLISTATELLTLQASASTTGASTASYVQGPLHRLGTSAFVFPVGGGGVYAPIGISAPGAGGDFTATYNRGNPKAVLGSGMVLPVMKVSACEYWNLQKAGGANTPTVTLFWSPESGCNGPGAYVSNTSTLVPVRFNGAAWESMGQSAVSGSGGLNGSGSVTSDPATAFDNITLGSTSNDNLLPVRFISVSAQQRSGSVDVRWTTAAEFNVARYEVQRSADGRSFTAIGIVPVAQGTGGSAQYSFTDRALLAGHDYYRVRAIDADGRVTLSPVLRVRATAVTGSLELYPVPVRNRSLVLRSDNLSAGTYELRVIDATGRVLLQESVRHSGGALSRALTLPAGIAPGHYRALLSGNDEGASLPFIVQ</sequence>